<keyword evidence="2" id="KW-0479">Metal-binding</keyword>
<keyword evidence="8" id="KW-1185">Reference proteome</keyword>
<dbReference type="OrthoDB" id="308464at2759"/>
<evidence type="ECO:0000256" key="5">
    <source>
        <dbReference type="ARBA" id="ARBA00022833"/>
    </source>
</evidence>
<evidence type="ECO:0000259" key="7">
    <source>
        <dbReference type="SMART" id="SM00709"/>
    </source>
</evidence>
<dbReference type="GO" id="GO:0048731">
    <property type="term" value="P:system development"/>
    <property type="evidence" value="ECO:0007669"/>
    <property type="project" value="UniProtKB-ARBA"/>
</dbReference>
<dbReference type="GO" id="GO:0008270">
    <property type="term" value="F:zinc ion binding"/>
    <property type="evidence" value="ECO:0007669"/>
    <property type="project" value="UniProtKB-KW"/>
</dbReference>
<dbReference type="PANTHER" id="PTHR10876:SF0">
    <property type="entry name" value="ZINC FINGER PROTEIN ZPR1"/>
    <property type="match status" value="1"/>
</dbReference>
<dbReference type="FunFam" id="2.60.120.1040:FF:000003">
    <property type="entry name" value="Zinc finger protein zpr1"/>
    <property type="match status" value="1"/>
</dbReference>
<dbReference type="GeneID" id="115881190"/>
<keyword evidence="3" id="KW-0677">Repeat</keyword>
<dbReference type="KEGG" id="soy:115881190"/>
<dbReference type="Pfam" id="PF03367">
    <property type="entry name" value="Zn_ribbon_ZPR1"/>
    <property type="match status" value="2"/>
</dbReference>
<dbReference type="FunCoup" id="A0A6J2XSK2">
    <property type="interactions" value="2538"/>
</dbReference>
<organism evidence="8 9">
    <name type="scientific">Sitophilus oryzae</name>
    <name type="common">Rice weevil</name>
    <name type="synonym">Curculio oryzae</name>
    <dbReference type="NCBI Taxonomy" id="7048"/>
    <lineage>
        <taxon>Eukaryota</taxon>
        <taxon>Metazoa</taxon>
        <taxon>Ecdysozoa</taxon>
        <taxon>Arthropoda</taxon>
        <taxon>Hexapoda</taxon>
        <taxon>Insecta</taxon>
        <taxon>Pterygota</taxon>
        <taxon>Neoptera</taxon>
        <taxon>Endopterygota</taxon>
        <taxon>Coleoptera</taxon>
        <taxon>Polyphaga</taxon>
        <taxon>Cucujiformia</taxon>
        <taxon>Curculionidae</taxon>
        <taxon>Dryophthorinae</taxon>
        <taxon>Sitophilus</taxon>
    </lineage>
</organism>
<reference evidence="9" key="1">
    <citation type="submission" date="2025-08" db="UniProtKB">
        <authorList>
            <consortium name="RefSeq"/>
        </authorList>
    </citation>
    <scope>IDENTIFICATION</scope>
    <source>
        <tissue evidence="9">Gonads</tissue>
    </source>
</reference>
<comment type="similarity">
    <text evidence="1">Belongs to the ZPR1 family.</text>
</comment>
<dbReference type="RefSeq" id="XP_030754457.1">
    <property type="nucleotide sequence ID" value="XM_030898597.1"/>
</dbReference>
<dbReference type="FunFam" id="2.60.120.1040:FF:000001">
    <property type="entry name" value="Zinc finger protein ZPR1"/>
    <property type="match status" value="1"/>
</dbReference>
<evidence type="ECO:0000256" key="6">
    <source>
        <dbReference type="ARBA" id="ARBA00074960"/>
    </source>
</evidence>
<dbReference type="CTD" id="8882"/>
<evidence type="ECO:0000256" key="1">
    <source>
        <dbReference type="ARBA" id="ARBA00008354"/>
    </source>
</evidence>
<dbReference type="NCBIfam" id="TIGR00310">
    <property type="entry name" value="ZPR1_znf"/>
    <property type="match status" value="2"/>
</dbReference>
<dbReference type="FunFam" id="2.20.25.420:FF:000001">
    <property type="entry name" value="Zinc finger protein ZPR1"/>
    <property type="match status" value="1"/>
</dbReference>
<dbReference type="InterPro" id="IPR040141">
    <property type="entry name" value="ZPR1"/>
</dbReference>
<keyword evidence="4" id="KW-0863">Zinc-finger</keyword>
<feature type="domain" description="Zinc finger ZPR1-type" evidence="7">
    <location>
        <begin position="25"/>
        <end position="183"/>
    </location>
</feature>
<evidence type="ECO:0000256" key="2">
    <source>
        <dbReference type="ARBA" id="ARBA00022723"/>
    </source>
</evidence>
<dbReference type="Gene3D" id="2.60.120.1040">
    <property type="entry name" value="ZPR1, A/B domain"/>
    <property type="match status" value="2"/>
</dbReference>
<proteinExistence type="inferred from homology"/>
<keyword evidence="5" id="KW-0862">Zinc</keyword>
<dbReference type="InterPro" id="IPR042452">
    <property type="entry name" value="ZPR1_Znf1/2"/>
</dbReference>
<dbReference type="Proteomes" id="UP000504635">
    <property type="component" value="Unplaced"/>
</dbReference>
<accession>A0A6J2XSK2</accession>
<sequence length="449" mass="50893">MMDNQPLFRDLTAEDSEPETTIVDSMCMNCHGNGQTRLLLTKIPFYKEVVLMSFSCNDCGYENNEVQSGSVIPEKGVKITLEVKEKRDLNRQLVKSDYTNIKIPDLDFEIPSQTQKGEITTIEGVISRCIAGLNQDQVARRNQLPEAAKEIDNFIKKLENLKNLQDTFTLILEDISGNSFIENPNAPKTDCNCTYEYFKRSKEQDHALNIFSQEEVTGEKKSEPSILHPIKEGEFTLEDIEGEVLHFPTNCPNCNSPCQTNMKVTNIPHFKSVVIMATICDVCGNKTNEIKSGTGIEPTGVHIEVEVKTKNDLTRDVLKSETCDLKIPELDLEVGPHALGGRFTTIEGLCLAIKDQLNDPTHSHIFGDSEERRTKEQFETFLKKFDEIIEIKFPVTIILDDPCGNSYIQSMKDSDELDNQLSITHYERSFEQNEELGLNDMKIENYEES</sequence>
<dbReference type="Pfam" id="PF22794">
    <property type="entry name" value="jr-ZPR1"/>
    <property type="match status" value="2"/>
</dbReference>
<name>A0A6J2XSK2_SITOR</name>
<dbReference type="GO" id="GO:0005634">
    <property type="term" value="C:nucleus"/>
    <property type="evidence" value="ECO:0007669"/>
    <property type="project" value="TreeGrafter"/>
</dbReference>
<dbReference type="SMART" id="SM00709">
    <property type="entry name" value="Zpr1"/>
    <property type="match status" value="2"/>
</dbReference>
<dbReference type="InterPro" id="IPR042451">
    <property type="entry name" value="ZPR1_A/B_dom"/>
</dbReference>
<evidence type="ECO:0000313" key="9">
    <source>
        <dbReference type="RefSeq" id="XP_030754457.1"/>
    </source>
</evidence>
<feature type="domain" description="Zinc finger ZPR1-type" evidence="7">
    <location>
        <begin position="249"/>
        <end position="410"/>
    </location>
</feature>
<gene>
    <name evidence="9" type="primary">LOC115881190</name>
</gene>
<dbReference type="InterPro" id="IPR004457">
    <property type="entry name" value="Znf_ZPR1"/>
</dbReference>
<evidence type="ECO:0000256" key="3">
    <source>
        <dbReference type="ARBA" id="ARBA00022737"/>
    </source>
</evidence>
<dbReference type="PANTHER" id="PTHR10876">
    <property type="entry name" value="ZINC FINGER PROTEIN ZPR1"/>
    <property type="match status" value="1"/>
</dbReference>
<evidence type="ECO:0000256" key="4">
    <source>
        <dbReference type="ARBA" id="ARBA00022771"/>
    </source>
</evidence>
<dbReference type="InParanoid" id="A0A6J2XSK2"/>
<evidence type="ECO:0000313" key="8">
    <source>
        <dbReference type="Proteomes" id="UP000504635"/>
    </source>
</evidence>
<dbReference type="InterPro" id="IPR056180">
    <property type="entry name" value="ZPR1_jr_dom"/>
</dbReference>
<protein>
    <recommendedName>
        <fullName evidence="6">Zinc finger protein ZPR1</fullName>
    </recommendedName>
</protein>
<dbReference type="Gene3D" id="2.20.25.420">
    <property type="entry name" value="ZPR1, zinc finger domain"/>
    <property type="match status" value="2"/>
</dbReference>
<dbReference type="FunFam" id="2.20.25.420:FF:000003">
    <property type="entry name" value="zinc finger protein ZPR1"/>
    <property type="match status" value="1"/>
</dbReference>
<dbReference type="AlphaFoldDB" id="A0A6J2XSK2"/>